<evidence type="ECO:0000313" key="2">
    <source>
        <dbReference type="Proteomes" id="UP001596391"/>
    </source>
</evidence>
<dbReference type="Gene3D" id="3.30.1240.10">
    <property type="match status" value="1"/>
</dbReference>
<dbReference type="Proteomes" id="UP001596391">
    <property type="component" value="Unassembled WGS sequence"/>
</dbReference>
<dbReference type="SUPFAM" id="SSF56784">
    <property type="entry name" value="HAD-like"/>
    <property type="match status" value="1"/>
</dbReference>
<dbReference type="InterPro" id="IPR006379">
    <property type="entry name" value="HAD-SF_hydro_IIB"/>
</dbReference>
<dbReference type="Gene3D" id="3.40.50.1000">
    <property type="entry name" value="HAD superfamily/HAD-like"/>
    <property type="match status" value="1"/>
</dbReference>
<protein>
    <submittedName>
        <fullName evidence="1">HAD-IIB family hydrolase</fullName>
    </submittedName>
</protein>
<dbReference type="PANTHER" id="PTHR10000">
    <property type="entry name" value="PHOSPHOSERINE PHOSPHATASE"/>
    <property type="match status" value="1"/>
</dbReference>
<organism evidence="1 2">
    <name type="scientific">Granulicella cerasi</name>
    <dbReference type="NCBI Taxonomy" id="741063"/>
    <lineage>
        <taxon>Bacteria</taxon>
        <taxon>Pseudomonadati</taxon>
        <taxon>Acidobacteriota</taxon>
        <taxon>Terriglobia</taxon>
        <taxon>Terriglobales</taxon>
        <taxon>Acidobacteriaceae</taxon>
        <taxon>Granulicella</taxon>
    </lineage>
</organism>
<evidence type="ECO:0000313" key="1">
    <source>
        <dbReference type="EMBL" id="MFC6644899.1"/>
    </source>
</evidence>
<proteinExistence type="predicted"/>
<name>A0ABW1Z6W7_9BACT</name>
<dbReference type="PANTHER" id="PTHR10000:SF8">
    <property type="entry name" value="HAD SUPERFAMILY HYDROLASE-LIKE, TYPE 3"/>
    <property type="match status" value="1"/>
</dbReference>
<dbReference type="PROSITE" id="PS01229">
    <property type="entry name" value="COF_2"/>
    <property type="match status" value="1"/>
</dbReference>
<dbReference type="GO" id="GO:0016787">
    <property type="term" value="F:hydrolase activity"/>
    <property type="evidence" value="ECO:0007669"/>
    <property type="project" value="UniProtKB-KW"/>
</dbReference>
<dbReference type="Pfam" id="PF08282">
    <property type="entry name" value="Hydrolase_3"/>
    <property type="match status" value="1"/>
</dbReference>
<dbReference type="InterPro" id="IPR036412">
    <property type="entry name" value="HAD-like_sf"/>
</dbReference>
<comment type="caution">
    <text evidence="1">The sequence shown here is derived from an EMBL/GenBank/DDBJ whole genome shotgun (WGS) entry which is preliminary data.</text>
</comment>
<reference evidence="2" key="1">
    <citation type="journal article" date="2019" name="Int. J. Syst. Evol. Microbiol.">
        <title>The Global Catalogue of Microorganisms (GCM) 10K type strain sequencing project: providing services to taxonomists for standard genome sequencing and annotation.</title>
        <authorList>
            <consortium name="The Broad Institute Genomics Platform"/>
            <consortium name="The Broad Institute Genome Sequencing Center for Infectious Disease"/>
            <person name="Wu L."/>
            <person name="Ma J."/>
        </authorList>
    </citation>
    <scope>NUCLEOTIDE SEQUENCE [LARGE SCALE GENOMIC DNA]</scope>
    <source>
        <strain evidence="2">CGMCC 1.16026</strain>
    </source>
</reference>
<accession>A0ABW1Z6W7</accession>
<sequence>MISNDTPPRLIAIDMDGTLLNSEGQVSSANRAAIRAAEEAGCEVVIATGRRHSFAMQPLRTLGLNPAHALISSNGTVIRSVNADLLHRSHLSVASARWLVEHADEFRSAMVFTFDRVQPSGFDHRGALVALHEHELNDNIGRWMEANRPYFEYVDKLESSLANEDDAPIQAMLCGSLERMEAALNRLLESQRVAMAGEETDASEITIHRTAYPGKDLMIVDILPARCSKASALEILAKMRGCTAEDVVAIGDNWNDLPMLEYAGRPIVMANAVDSLLDLGHERGWLIAPSNDEDGVQWAIEQCLANPAQCLAQPAAGA</sequence>
<dbReference type="InterPro" id="IPR023214">
    <property type="entry name" value="HAD_sf"/>
</dbReference>
<dbReference type="EMBL" id="JBHSWI010000001">
    <property type="protein sequence ID" value="MFC6644899.1"/>
    <property type="molecule type" value="Genomic_DNA"/>
</dbReference>
<keyword evidence="2" id="KW-1185">Reference proteome</keyword>
<dbReference type="RefSeq" id="WP_263371310.1">
    <property type="nucleotide sequence ID" value="NZ_JAGSYD010000003.1"/>
</dbReference>
<keyword evidence="1" id="KW-0378">Hydrolase</keyword>
<dbReference type="NCBIfam" id="TIGR01484">
    <property type="entry name" value="HAD-SF-IIB"/>
    <property type="match status" value="1"/>
</dbReference>
<dbReference type="PROSITE" id="PS01228">
    <property type="entry name" value="COF_1"/>
    <property type="match status" value="1"/>
</dbReference>
<gene>
    <name evidence="1" type="ORF">ACFQBQ_04695</name>
</gene>